<gene>
    <name evidence="4" type="ORF">DYI37_00475</name>
</gene>
<sequence length="6238" mass="619802">MSNRLKTGRRLLLCCSSLFPVLLTAAPAFAQAVNLGGAGNLIVPDGRTQTSVTNSGNVTDVRTDTVRGDVGFNSFSRFEAGAGNTVNLHLAPNTGTLVNVVRDAPVVVEGTVNALKNGTIGGNVVFSDPYGFVLGKEGTINTGGLTVNTPTREFLEGAIGRDGRIDTGMTDRLISGDVPISPDGSVVIRGRVNAQTHVDINAASIDIDPEAKLRRHRENFEASVNTEGGASQGAALVVRDGRIQLVATGNVRVGGSLAARATSRESAAKGAGRVTIRAGGNVTITPTARIEALAAIAREKGPEAVTAIVGIEAGEDLDVAGEVRAIGEGGAGASVNLAADRIAIKAGALIAAQIAAEARSASVNMAATRDIAFDGRVEAKGAARTKGGEVALRAGSDIVQGAASSIDASGEEGSAGGDIAVVARRDLTVADGAGVSARGSGEADGGFVELSGHRDVLLGAVALDLSGSGSGKGGHLYIDPLNLTVSAGSNYHAGQGGLFETVDSAEIDVIDKITVAGGGRVDAGTKSLVLTARQIEIAQGGEVRGRDVTISTRTIDPTGQVLPAEILIAGTLSGGDITLDAIDQIRIAGTGIVRSETIAGTGASIALSSRKVVVDAGASVSATGDVTMTATRAGSLLDQITDKTAFVEVSGAVSGRTVTASALDRIAVRSGGSVTGQRDVAIPGQTPATRFAISLASETITLDAGSTLASNSGTANLFAEALATGGIGETEAKASISIGGIVTGRDLVATATTLVMAQKNGAGEIDLDEPETLVETIASNRKLTRLIGTQTGLRAGYYGVLSEASVKVLASADIDMTGDVKLAAEGTQFVSNFVRRPKRQAQDTATGVPLGLSVYVGSIRSTTEATIEAGASVDAGGLLSVAARNDATMSMKTTLVGKKSTMADAAVAVGLTDIETSAIIHSGARISAGRLSIAAENLNTLSVVSKTTAAGEATAGLSLAIQLSDTAATARLGADYGSTARPGGDVSIAAYNNTILNRTKADVTVGGSTQEKDSGTKGSSQNSGGGGKAAGSAFFKSVGFLSADGSIPTLPAKGGLALGLNLSTHAADASIAAGAGATAPRLVTAGNVVVASAVYDAPIRSNASADVKESKDAGGGGGTGQGTGQTGGTSGTQTPPAGGTGGTQTPGAGGGQTGGADIGGALAFSIAAVNHVSHATIGEGVRIEAANLGVSATSDTPIFVGLNALGLDELSSPKQIRRVVESIRKVEGAVVDMIGTSFAGTSTNMSKLGIGAAVNYLELSHDTRAWIASDAFVRTSGTSAWSTTLDVGVRARPLTPFERAELATELLGDLVTDGTLGTLPAVIDADVRGANKTLSFRSGVDLTARSETQTINIAGSPAWLITSPGTGSDKSESSVGGSANINVFRTSTVAGIGAGADIGSATGINVDAKTRDIVFAIAPTSGEGAGIGINGLVSVVAIDNKTTATISNAALVSAVTVGVNARQQTDLLSVAGALSRSGGTSVGLAGAWTNVATQTSAFVGNNDSVVSGTPVANRANTARGSISTDALTVSAQSDGSILSLSVAAAVAQPQPPKAPPAGGNSMPAAGSGGAATQNGQWTAATASGNRGNIQIGSQRAGAALTNNAKLPGAGADPQAAATKVQNSIAVSGSVSGVTTGIDTLAYLDGATVLRFGAAGSVAVTVDAVNDMLISTTSGAASLSLAGQGGGGGMSAAVAGAVAIALSDNKTGAFIRNGSIVTDAGATRVSALAAGQQTVLGLGLAANTNAGSAFSIAGSISLGMIFDNVNAGILDSTITASSASDLTVQAYQKSDIGIGGLAIAVSTQGSAGIGLAITGTVIGDALDPTDTTSKAASATIENSVVTGYRNVTLDAATLSRVLAGAGSVGVAPNGIGLTGAIAFNDISSTTFAGITGTAGLHRVSAVNSVVVRSGSKRTSEADTALARLDANRHVAKGFDFSQDVLGESTTGSLIFSGAMAGAGGKNAGGVAILYNGVRQGHESLIEGASVSAATGDISVESSDDTRIIGVAAGISVATGEFGGAGSIVVNLVKNKTSATVRNATLSARDIAVLAENTSLAGGGAGSIGIGASAQGTGLGLSLISGAIANDTDAVVSGGTLTASRDVAIGARSAGQIVTAAVSVGAGGTVGIAGSIANSVAANDARALVSNAVIEANNNVLVHASNADSIHTVAGAVGVSLKAAGVGLSTVVNVVRGETIAAVDGGSVVARGAGDAATVDNGKVATAYAFNLENFAKSVVLIPANLTNGTRLVSGLSVGAVSQQKVSSASLAVGVAINADTIVSVAGAVSPVVNVLGGKTEARIDGASINTAGADNRDADVAVTASSNTFAQNAVVAAAGATGVAGAGAFVSNIMERETTAVVRNAAIGAAGSVGAVDVVSNAVMDSSNLVAGLSVGLGAVSGSMIVNVFDADTTAQLSGGSLTARALSVKADTDTGYLGVAGSGAGGALALAGAMNVSVNLGSTKALVGAGNVSTSLLLSEDLKVSARAFDEQYASVVGGAVSAGGGSVAVAGMLNFSVLLSDTIASVDGVSGSMRSVDVDATHSVLLMPITGGTGISVDGVGVGAAANVMLTKSTVAAEIVNSSFATTGSVKVAALGQRQIEMVTATLGGGAGAGLGASVGIVVAGIRMSADAENELGSTLSGANRQSNQDVGSSQGADYVAQGGGTIEPGSGNANASGLRRQNVVTNAVDSTKQDKVIARIEGGSITGGVTTVNADSRIKISNFALGAGIGGSVAGGAALGFTFVNQHVQAGVSGTHSFGSLSVAALSSGINGATSRNLSAIQNRKVEDGTTSGGRSIVTDGDINVTSIAGAGSLVGALGAAVAVSSLDSTVKASVGGSVTTNGRLAVNTGDTTSVRSNAIGVAVGVLGGGIGVSIAVAERGTNLTSEISDSSTITNASGVEVGALSTGRAETLAVAGGAGLIGAGAGATATSLDDTNVTARIGAGATLSSIKAGGVAVAASATPTVKAETFGVAIATGGAVGASISVAEASNTVTASIGRGATIQSLGKLSVTADLSSPAGTGIYARSVAGSGALYLAAQASVSRALSTGRAGASILDGVTIDTRTLAGGAETGRGDIEVAARSATRQQADTTGVAVSLGLSLGATVAEAKSDVETRASVGANSDIRARNLSIFATGDDRNVASAIAGGGGLVSGSAAVVVTANRSVVEATLGSGSASDKVSLTGTLSLNASHLAGIGGSVSSVNAGVVGASGARAQHSVSSTVIAAIAANAEVAAADLAVSAMNRTHRLFAGEAANQINFQTGRSSFNGDTAGWNLDSGSGGILNLPAGESRTTISHTTHATLGDNARVTLDKPSGRSLAAVTAANEIVVHDKVRLDSGGLIATADTRTYLDVTKNEAKVGLGAGARLVLPNGNAALSAYDNAHLDLRAASTTYGLAGAPTGHAQIDYRRTNLVDLGESALVEANSRNDILSGNIAIAAGASLDANLASTLSRVSARATVDLFNKTVIAIPTVPNPLVDISGNSTIRIADSVITDTGVRAAGDITLTATRGLVDASAVGTGKDIYRESLATVVNGVASLFGADNITFDYKGGSARVAGLGLAPIDGDVVTGIARRKSLTIDYATNDANARPINGAACLTSISICLALTPEGSIGFAETTGLPLGTTIVDRLKELRELLSQYGSDPVASAAYRGEISFLEKKLVALGLSRDGSSGSYSVPTVFDEKTAELELARQALNGIGGGFDTSTRTVVTNSGNAATAGTTIGTSASTVETSVANGKAAADSILAGASTLSGYDTDATRAANAADAAEINRLTGVNAGLASDIGSARQSLASARQAIADARTEIEAQQKIISDTQKAIGDLPFGSAASAVSALEAKIETARSAIVTSTATIEARLADADTHAATIETKSASVASNLQSIQSRQESIVGRSNKGTTGDTTIVAAIGGQQTNLETARSNAATSSATIATNAGSIGTAQTNSSSAFSSVQGYATSRTTLASTVQTLETGFANNAYSKVNPSAPTTSAVTVEDTVVRLGDINVFADQVTGNGLLSAPGDAAISIVNNTAHTLNVGNLTVDSESGGTVRYNGVTVNGAADIQRINVDKTAPVGLTVVSSTTQGVSVPAITIQSNYNVDSATYYDANATQLWRRTANPAPDIVVLKDKALSNVRGAVRILSEAGNVYVRGSDDPNFVSIAAGSVDITAKNGDYVQGFTYGFEHVGGDPAYGKQTGMGILANGAVNISARYLNINSTIQSGIADWGVTIPAAPKLTASASTLGVSGTVITSLLDAYKRAVEQDPATAVAISELETGLWFDAAGNGGAGRLSFTIDYAKGKGLSGKFTLDDTVLNIPATIGRPGKIEVSYDTALDRYIVDGTNVRGGFIQIFGQIMNTSGTSGALNVLDGYGQIAINNLGSRDVVIGKLDAGEDPTGTGRGVAGRIELTDIYSVSTGNAAKPVTAVRTVFTRDNGKVSSKREVGYLTATGIFEVDAGGTTTTVHDARMAGYDPQTGLRYNWTTGVDNSTKVRTHYKGTEFFGNSDWRTDPDLEVVSRDTTQLSSYRLKDGTYVSLNTATGEVPKTYSNGATTSELVDDWRDCNWWTLCIAADYNFIIEDVIPTKTITTHTLKADNRIAVNFIGYDTGSVTVASGGSVVLNGAVNNKTGSTTISSSAGSIVREGTSQRISSKDISLSAAGSVGGLGLGEAIAVDMTGGLSGSAGNGNFVVDASSAVAIGTITASGDARDLKGRVVLSASGSITGNLNSKIEAPRVELTSRYGSIGSTSNLLTVNTGYANGSGDRPFGDPAKGENVNAYYGLKVTAAGDIGLRSTSWSGNADGSMLVDRVVSGGGNVSLSTPGAILDNNPIQSIDTRTWNELVSYWNSLGLQSGAANSAKVQAVIDAFQNQITSEKLIFDQLQARTGSGVYDRNFAFAMNAAERQAFVATLGLPATATTAEIDAAVTAYEALQTARYHDFEAKRATLTGTFGADGKYTASNGEIAARSQGAIWTDRELAFSLSAGALKTITGTNPVLKAPNVSGRTVTLSADKGLGEVASTVVIPIDVRPQDLTDAQKVALATAERSDFLPYTQGGPLRISSVRMLNVDALDRLNVAVSSAGTNASIASLGDIRFGTVSVTGELRAKARGSLVNALGADALSAGSYVLEASNGGIGWSRALDGTLVAGQLRLKPVNTTGTPGQYRGAIVARAAELVDLSVEGDANIDTVYSRKDVSIDADGDIRNASGDQLINILAETVTLKADGSIGSSTNRLNIGNGLNGAVSADAGGSIHLYGPDGYKLTLDSVIARGGVLDVMAGQFAPSELLVRGRLDAGANANLTATGRIAFGAGGLLRSGAGAVLTGGSLRMIEGSSVTAGGQITVATQGNAQVTALTSAQSAPDAIRVTAGGRILAGTGQNRVDLKASAPGGGVVLQAGLGIGDRGVSNTTLADETAANGPNPLRIDAASLDAASGGAIAVRMLRDVTSSSIRAAGDIDLLADAGLQSALLRSAQGSVRILAKDAATIARIEAAGAVSFTGGATARIDTALSGGSQQLIAENDLAFGSLQATVGDIAATSRTGAIDGTSVKAGGSVSATAKRSVTADMIDAAANVTLTAGQSIAVRQTTAGAGVSADAGTTLTAGRIASGASQRLVAVDDLTFGSLDARAGDIAATSQAGSVKGRAVTSGGRFAATAKRSVLVDTIGTGTNVLLGAGDAIDVRQIDAGTSVGADAGTVLTLGRVISGASQLLGAVGDIAFGALDAKSGVIAATSRTGSVQGSWAVSGGLFAAKAKRSIVLDRIGTGTSVSLGAGEAITVRETDAGTNVAADAGTRLTLGRVTSGASQELVAVNDLAFGTLEAKAGDIAAASRAGSVEGRSVTAGGFFAASAKRAIAADAIGTGTSVSLGAGEGIAVGNTVAGTSLTADAGSTLSASRIVSGGSQSLTANGDLVFGFLKSIGISADAGDIALLSRNGGVFGGSTGTIDAARDLSVEARLGLTFEKLTAGRDMRIRTGGDLKGQDLAVGRTLDLWVGGTNGVKLRKVTGRDLTLSVAGPFTVETVATADRVGFHTPELQIGTLQYTGNTVLGLDITGFEGAIARYAALTVDAPAIAMKQLFVTDSRFRTNAFSVTLADGRVPGSMEWLTPWRTVWMNNRFQQPTLSHNVQLYKPSGSFAFDQLGNRTATTSYVVRYGLGSNIHQLFNGEAYLGASFIRNFEAAMQDPSNDLPGLEGRERSLLAPNFTAMMNRFLRTGMGSVTKALEAPAVNLGAGPEEGENEAVLEEAALR</sequence>
<feature type="region of interest" description="Disordered" evidence="2">
    <location>
        <begin position="1002"/>
        <end position="1026"/>
    </location>
</feature>
<feature type="chain" id="PRO_5017067912" evidence="3">
    <location>
        <begin position="31"/>
        <end position="6238"/>
    </location>
</feature>
<feature type="region of interest" description="Disordered" evidence="2">
    <location>
        <begin position="2634"/>
        <end position="2653"/>
    </location>
</feature>
<dbReference type="InterPro" id="IPR011050">
    <property type="entry name" value="Pectin_lyase_fold/virulence"/>
</dbReference>
<comment type="caution">
    <text evidence="4">The sequence shown here is derived from an EMBL/GenBank/DDBJ whole genome shotgun (WGS) entry which is preliminary data.</text>
</comment>
<dbReference type="Gene3D" id="2.160.20.10">
    <property type="entry name" value="Single-stranded right-handed beta-helix, Pectin lyase-like"/>
    <property type="match status" value="1"/>
</dbReference>
<feature type="region of interest" description="Disordered" evidence="2">
    <location>
        <begin position="1103"/>
        <end position="1154"/>
    </location>
</feature>
<dbReference type="SUPFAM" id="SSF51126">
    <property type="entry name" value="Pectin lyase-like"/>
    <property type="match status" value="1"/>
</dbReference>
<evidence type="ECO:0000256" key="1">
    <source>
        <dbReference type="SAM" id="Coils"/>
    </source>
</evidence>
<dbReference type="EMBL" id="QURL01000001">
    <property type="protein sequence ID" value="RFC65994.1"/>
    <property type="molecule type" value="Genomic_DNA"/>
</dbReference>
<dbReference type="RefSeq" id="WP_116681244.1">
    <property type="nucleotide sequence ID" value="NZ_QURL01000001.1"/>
</dbReference>
<accession>A0A371XAB9</accession>
<evidence type="ECO:0000256" key="2">
    <source>
        <dbReference type="SAM" id="MobiDB-lite"/>
    </source>
</evidence>
<keyword evidence="5" id="KW-1185">Reference proteome</keyword>
<feature type="region of interest" description="Disordered" evidence="2">
    <location>
        <begin position="1548"/>
        <end position="1574"/>
    </location>
</feature>
<dbReference type="InterPro" id="IPR012334">
    <property type="entry name" value="Pectin_lyas_fold"/>
</dbReference>
<organism evidence="4 5">
    <name type="scientific">Fulvimarina endophytica</name>
    <dbReference type="NCBI Taxonomy" id="2293836"/>
    <lineage>
        <taxon>Bacteria</taxon>
        <taxon>Pseudomonadati</taxon>
        <taxon>Pseudomonadota</taxon>
        <taxon>Alphaproteobacteria</taxon>
        <taxon>Hyphomicrobiales</taxon>
        <taxon>Aurantimonadaceae</taxon>
        <taxon>Fulvimarina</taxon>
    </lineage>
</organism>
<protein>
    <submittedName>
        <fullName evidence="4">Leukotoxin LktA family filamentous adhesin</fullName>
    </submittedName>
</protein>
<feature type="region of interest" description="Disordered" evidence="2">
    <location>
        <begin position="6219"/>
        <end position="6238"/>
    </location>
</feature>
<proteinExistence type="predicted"/>
<dbReference type="NCBIfam" id="NF012204">
    <property type="entry name" value="adhes_FxxPxG"/>
    <property type="match status" value="1"/>
</dbReference>
<name>A0A371XAB9_9HYPH</name>
<evidence type="ECO:0000313" key="4">
    <source>
        <dbReference type="EMBL" id="RFC65994.1"/>
    </source>
</evidence>
<feature type="compositionally biased region" description="Gly residues" evidence="2">
    <location>
        <begin position="1113"/>
        <end position="1130"/>
    </location>
</feature>
<evidence type="ECO:0000313" key="5">
    <source>
        <dbReference type="Proteomes" id="UP000264310"/>
    </source>
</evidence>
<keyword evidence="1" id="KW-0175">Coiled coil</keyword>
<reference evidence="4 5" key="1">
    <citation type="submission" date="2018-08" db="EMBL/GenBank/DDBJ databases">
        <title>Fulvimarina sp. 85, whole genome shotgun sequence.</title>
        <authorList>
            <person name="Tuo L."/>
        </authorList>
    </citation>
    <scope>NUCLEOTIDE SEQUENCE [LARGE SCALE GENOMIC DNA]</scope>
    <source>
        <strain evidence="4 5">85</strain>
    </source>
</reference>
<dbReference type="Proteomes" id="UP000264310">
    <property type="component" value="Unassembled WGS sequence"/>
</dbReference>
<feature type="compositionally biased region" description="Gly residues" evidence="2">
    <location>
        <begin position="1138"/>
        <end position="1154"/>
    </location>
</feature>
<feature type="coiled-coil region" evidence="1">
    <location>
        <begin position="3791"/>
        <end position="3818"/>
    </location>
</feature>
<keyword evidence="3" id="KW-0732">Signal</keyword>
<dbReference type="OrthoDB" id="6721845at2"/>
<evidence type="ECO:0000256" key="3">
    <source>
        <dbReference type="SAM" id="SignalP"/>
    </source>
</evidence>
<feature type="signal peptide" evidence="3">
    <location>
        <begin position="1"/>
        <end position="30"/>
    </location>
</feature>